<comment type="cofactor">
    <cofactor evidence="1">
        <name>Mg(2+)</name>
        <dbReference type="ChEBI" id="CHEBI:18420"/>
    </cofactor>
</comment>
<keyword evidence="8" id="KW-0460">Magnesium</keyword>
<evidence type="ECO:0000256" key="5">
    <source>
        <dbReference type="ARBA" id="ARBA00022741"/>
    </source>
</evidence>
<evidence type="ECO:0000256" key="2">
    <source>
        <dbReference type="ARBA" id="ARBA00022516"/>
    </source>
</evidence>
<proteinExistence type="predicted"/>
<keyword evidence="2" id="KW-0444">Lipid biosynthesis</keyword>
<evidence type="ECO:0000256" key="9">
    <source>
        <dbReference type="ARBA" id="ARBA00023098"/>
    </source>
</evidence>
<dbReference type="Pfam" id="PF19279">
    <property type="entry name" value="YegS_C"/>
    <property type="match status" value="1"/>
</dbReference>
<feature type="domain" description="DAGKc" evidence="12">
    <location>
        <begin position="2"/>
        <end position="131"/>
    </location>
</feature>
<dbReference type="PROSITE" id="PS50146">
    <property type="entry name" value="DAGK"/>
    <property type="match status" value="1"/>
</dbReference>
<keyword evidence="11" id="KW-1208">Phospholipid metabolism</keyword>
<dbReference type="InterPro" id="IPR005218">
    <property type="entry name" value="Diacylglycerol/lipid_kinase"/>
</dbReference>
<dbReference type="InterPro" id="IPR001206">
    <property type="entry name" value="Diacylglycerol_kinase_cat_dom"/>
</dbReference>
<dbReference type="InterPro" id="IPR050187">
    <property type="entry name" value="Lipid_Phosphate_FormReg"/>
</dbReference>
<dbReference type="InterPro" id="IPR017438">
    <property type="entry name" value="ATP-NAD_kinase_N"/>
</dbReference>
<evidence type="ECO:0000256" key="8">
    <source>
        <dbReference type="ARBA" id="ARBA00022842"/>
    </source>
</evidence>
<dbReference type="Pfam" id="PF00781">
    <property type="entry name" value="DAGK_cat"/>
    <property type="match status" value="1"/>
</dbReference>
<dbReference type="Gene3D" id="3.40.50.10330">
    <property type="entry name" value="Probable inorganic polyphosphate/atp-NAD kinase, domain 1"/>
    <property type="match status" value="1"/>
</dbReference>
<keyword evidence="9" id="KW-0443">Lipid metabolism</keyword>
<keyword evidence="10" id="KW-0594">Phospholipid biosynthesis</keyword>
<dbReference type="PANTHER" id="PTHR12358:SF106">
    <property type="entry name" value="LIPID KINASE YEGS"/>
    <property type="match status" value="1"/>
</dbReference>
<gene>
    <name evidence="13" type="ORF">MNBD_ALPHA01-422</name>
</gene>
<keyword evidence="3" id="KW-0808">Transferase</keyword>
<reference evidence="13" key="1">
    <citation type="submission" date="2018-06" db="EMBL/GenBank/DDBJ databases">
        <authorList>
            <person name="Zhirakovskaya E."/>
        </authorList>
    </citation>
    <scope>NUCLEOTIDE SEQUENCE</scope>
</reference>
<evidence type="ECO:0000259" key="12">
    <source>
        <dbReference type="PROSITE" id="PS50146"/>
    </source>
</evidence>
<dbReference type="GO" id="GO:0005886">
    <property type="term" value="C:plasma membrane"/>
    <property type="evidence" value="ECO:0007669"/>
    <property type="project" value="TreeGrafter"/>
</dbReference>
<organism evidence="13">
    <name type="scientific">hydrothermal vent metagenome</name>
    <dbReference type="NCBI Taxonomy" id="652676"/>
    <lineage>
        <taxon>unclassified sequences</taxon>
        <taxon>metagenomes</taxon>
        <taxon>ecological metagenomes</taxon>
    </lineage>
</organism>
<dbReference type="Gene3D" id="2.60.200.40">
    <property type="match status" value="1"/>
</dbReference>
<evidence type="ECO:0000256" key="1">
    <source>
        <dbReference type="ARBA" id="ARBA00001946"/>
    </source>
</evidence>
<protein>
    <submittedName>
        <fullName evidence="13">Transcription regulator [contains diacylglycerol kinase catalytic domain]</fullName>
    </submittedName>
</protein>
<name>A0A3B0SL11_9ZZZZ</name>
<keyword evidence="4" id="KW-0479">Metal-binding</keyword>
<evidence type="ECO:0000313" key="13">
    <source>
        <dbReference type="EMBL" id="VAW06128.1"/>
    </source>
</evidence>
<dbReference type="InterPro" id="IPR016064">
    <property type="entry name" value="NAD/diacylglycerol_kinase_sf"/>
</dbReference>
<sequence>MANPQKILVIYNPRAGQKKRRIFRQTLDHLKASAITVDVRETRYAGHAREIACNYKDGPYDKICAAGGDGTINEVLNGLYPSPLPLGIIPLGTANVLAKEISLIENPEKISEIILQDNRKDCWLGKVNGQYFALMASMGPDAEAVNEVNLSLKKKIGKAAYILSFLKQILIYRPVMFKVQANGKTHYASAVIISNGRYYGGEYLCAPDADMTKREFHIILFRKKGRFAALAYALKMITNKIPRDKSVQTVTAKNITISADQATHYQTDGDPGDFLPANITLSERPVSILCR</sequence>
<evidence type="ECO:0000256" key="6">
    <source>
        <dbReference type="ARBA" id="ARBA00022777"/>
    </source>
</evidence>
<dbReference type="SUPFAM" id="SSF111331">
    <property type="entry name" value="NAD kinase/diacylglycerol kinase-like"/>
    <property type="match status" value="1"/>
</dbReference>
<keyword evidence="5" id="KW-0547">Nucleotide-binding</keyword>
<keyword evidence="6 13" id="KW-0418">Kinase</keyword>
<dbReference type="GO" id="GO:0046872">
    <property type="term" value="F:metal ion binding"/>
    <property type="evidence" value="ECO:0007669"/>
    <property type="project" value="UniProtKB-KW"/>
</dbReference>
<dbReference type="PANTHER" id="PTHR12358">
    <property type="entry name" value="SPHINGOSINE KINASE"/>
    <property type="match status" value="1"/>
</dbReference>
<dbReference type="GO" id="GO:0016301">
    <property type="term" value="F:kinase activity"/>
    <property type="evidence" value="ECO:0007669"/>
    <property type="project" value="UniProtKB-KW"/>
</dbReference>
<accession>A0A3B0SL11</accession>
<evidence type="ECO:0000256" key="3">
    <source>
        <dbReference type="ARBA" id="ARBA00022679"/>
    </source>
</evidence>
<evidence type="ECO:0000256" key="10">
    <source>
        <dbReference type="ARBA" id="ARBA00023209"/>
    </source>
</evidence>
<dbReference type="GO" id="GO:0005524">
    <property type="term" value="F:ATP binding"/>
    <property type="evidence" value="ECO:0007669"/>
    <property type="project" value="UniProtKB-KW"/>
</dbReference>
<dbReference type="SMART" id="SM00046">
    <property type="entry name" value="DAGKc"/>
    <property type="match status" value="1"/>
</dbReference>
<evidence type="ECO:0000256" key="7">
    <source>
        <dbReference type="ARBA" id="ARBA00022840"/>
    </source>
</evidence>
<dbReference type="InterPro" id="IPR045540">
    <property type="entry name" value="YegS/DAGK_C"/>
</dbReference>
<dbReference type="AlphaFoldDB" id="A0A3B0SL11"/>
<dbReference type="GO" id="GO:0008654">
    <property type="term" value="P:phospholipid biosynthetic process"/>
    <property type="evidence" value="ECO:0007669"/>
    <property type="project" value="UniProtKB-KW"/>
</dbReference>
<evidence type="ECO:0000256" key="4">
    <source>
        <dbReference type="ARBA" id="ARBA00022723"/>
    </source>
</evidence>
<dbReference type="EMBL" id="UOEJ01000228">
    <property type="protein sequence ID" value="VAW06128.1"/>
    <property type="molecule type" value="Genomic_DNA"/>
</dbReference>
<dbReference type="NCBIfam" id="TIGR00147">
    <property type="entry name" value="YegS/Rv2252/BmrU family lipid kinase"/>
    <property type="match status" value="1"/>
</dbReference>
<keyword evidence="7" id="KW-0067">ATP-binding</keyword>
<evidence type="ECO:0000256" key="11">
    <source>
        <dbReference type="ARBA" id="ARBA00023264"/>
    </source>
</evidence>